<dbReference type="InterPro" id="IPR007577">
    <property type="entry name" value="GlycoTrfase_DXD_sugar-bd_CS"/>
</dbReference>
<feature type="compositionally biased region" description="Low complexity" evidence="1">
    <location>
        <begin position="534"/>
        <end position="544"/>
    </location>
</feature>
<feature type="compositionally biased region" description="Low complexity" evidence="1">
    <location>
        <begin position="3833"/>
        <end position="3843"/>
    </location>
</feature>
<dbReference type="Pfam" id="PF04488">
    <property type="entry name" value="Gly_transf_sug"/>
    <property type="match status" value="1"/>
</dbReference>
<feature type="compositionally biased region" description="Low complexity" evidence="1">
    <location>
        <begin position="865"/>
        <end position="884"/>
    </location>
</feature>
<feature type="region of interest" description="Disordered" evidence="1">
    <location>
        <begin position="2238"/>
        <end position="2257"/>
    </location>
</feature>
<feature type="region of interest" description="Disordered" evidence="1">
    <location>
        <begin position="1947"/>
        <end position="1972"/>
    </location>
</feature>
<feature type="compositionally biased region" description="Low complexity" evidence="1">
    <location>
        <begin position="471"/>
        <end position="485"/>
    </location>
</feature>
<feature type="compositionally biased region" description="Low complexity" evidence="1">
    <location>
        <begin position="821"/>
        <end position="837"/>
    </location>
</feature>
<feature type="compositionally biased region" description="Polar residues" evidence="1">
    <location>
        <begin position="2574"/>
        <end position="2586"/>
    </location>
</feature>
<feature type="compositionally biased region" description="Low complexity" evidence="1">
    <location>
        <begin position="776"/>
        <end position="793"/>
    </location>
</feature>
<feature type="region of interest" description="Disordered" evidence="1">
    <location>
        <begin position="3830"/>
        <end position="3854"/>
    </location>
</feature>
<feature type="compositionally biased region" description="Polar residues" evidence="1">
    <location>
        <begin position="3228"/>
        <end position="3244"/>
    </location>
</feature>
<evidence type="ECO:0000313" key="3">
    <source>
        <dbReference type="Proteomes" id="UP000649573"/>
    </source>
</evidence>
<feature type="region of interest" description="Disordered" evidence="1">
    <location>
        <begin position="2305"/>
        <end position="2326"/>
    </location>
</feature>
<name>A0ABQ2UWM3_9PSEU</name>
<feature type="region of interest" description="Disordered" evidence="1">
    <location>
        <begin position="1341"/>
        <end position="1390"/>
    </location>
</feature>
<feature type="region of interest" description="Disordered" evidence="1">
    <location>
        <begin position="2447"/>
        <end position="2500"/>
    </location>
</feature>
<protein>
    <recommendedName>
        <fullName evidence="4">Glycosyltransferase sugar-binding region containing DXD motif-containing protein</fullName>
    </recommendedName>
</protein>
<accession>A0ABQ2UWM3</accession>
<feature type="compositionally biased region" description="Pro residues" evidence="1">
    <location>
        <begin position="838"/>
        <end position="848"/>
    </location>
</feature>
<dbReference type="Gene3D" id="1.10.287.1490">
    <property type="match status" value="1"/>
</dbReference>
<reference evidence="3" key="1">
    <citation type="journal article" date="2019" name="Int. J. Syst. Evol. Microbiol.">
        <title>The Global Catalogue of Microorganisms (GCM) 10K type strain sequencing project: providing services to taxonomists for standard genome sequencing and annotation.</title>
        <authorList>
            <consortium name="The Broad Institute Genomics Platform"/>
            <consortium name="The Broad Institute Genome Sequencing Center for Infectious Disease"/>
            <person name="Wu L."/>
            <person name="Ma J."/>
        </authorList>
    </citation>
    <scope>NUCLEOTIDE SEQUENCE [LARGE SCALE GENOMIC DNA]</scope>
    <source>
        <strain evidence="3">JCM 3296</strain>
    </source>
</reference>
<feature type="compositionally biased region" description="Basic and acidic residues" evidence="1">
    <location>
        <begin position="4865"/>
        <end position="4876"/>
    </location>
</feature>
<feature type="compositionally biased region" description="Pro residues" evidence="1">
    <location>
        <begin position="1635"/>
        <end position="1648"/>
    </location>
</feature>
<feature type="compositionally biased region" description="Pro residues" evidence="1">
    <location>
        <begin position="4456"/>
        <end position="4465"/>
    </location>
</feature>
<feature type="region of interest" description="Disordered" evidence="1">
    <location>
        <begin position="3501"/>
        <end position="3578"/>
    </location>
</feature>
<feature type="compositionally biased region" description="Basic and acidic residues" evidence="1">
    <location>
        <begin position="2482"/>
        <end position="2500"/>
    </location>
</feature>
<feature type="compositionally biased region" description="Low complexity" evidence="1">
    <location>
        <begin position="390"/>
        <end position="400"/>
    </location>
</feature>
<feature type="compositionally biased region" description="Pro residues" evidence="1">
    <location>
        <begin position="486"/>
        <end position="497"/>
    </location>
</feature>
<feature type="compositionally biased region" description="Basic and acidic residues" evidence="1">
    <location>
        <begin position="4396"/>
        <end position="4421"/>
    </location>
</feature>
<feature type="compositionally biased region" description="Pro residues" evidence="1">
    <location>
        <begin position="612"/>
        <end position="624"/>
    </location>
</feature>
<feature type="compositionally biased region" description="Polar residues" evidence="1">
    <location>
        <begin position="3561"/>
        <end position="3571"/>
    </location>
</feature>
<feature type="compositionally biased region" description="Low complexity" evidence="1">
    <location>
        <begin position="4567"/>
        <end position="4582"/>
    </location>
</feature>
<feature type="region of interest" description="Disordered" evidence="1">
    <location>
        <begin position="1582"/>
        <end position="1603"/>
    </location>
</feature>
<feature type="compositionally biased region" description="Pro residues" evidence="1">
    <location>
        <begin position="9"/>
        <end position="27"/>
    </location>
</feature>
<feature type="compositionally biased region" description="Pro residues" evidence="1">
    <location>
        <begin position="582"/>
        <end position="595"/>
    </location>
</feature>
<dbReference type="PANTHER" id="PTHR24216:SF65">
    <property type="entry name" value="PAXILLIN-LIKE PROTEIN 1"/>
    <property type="match status" value="1"/>
</dbReference>
<feature type="region of interest" description="Disordered" evidence="1">
    <location>
        <begin position="3910"/>
        <end position="3937"/>
    </location>
</feature>
<feature type="compositionally biased region" description="Polar residues" evidence="1">
    <location>
        <begin position="760"/>
        <end position="775"/>
    </location>
</feature>
<feature type="compositionally biased region" description="Low complexity" evidence="1">
    <location>
        <begin position="691"/>
        <end position="719"/>
    </location>
</feature>
<feature type="region of interest" description="Disordered" evidence="1">
    <location>
        <begin position="4391"/>
        <end position="4426"/>
    </location>
</feature>
<feature type="compositionally biased region" description="Pro residues" evidence="1">
    <location>
        <begin position="809"/>
        <end position="820"/>
    </location>
</feature>
<feature type="region of interest" description="Disordered" evidence="1">
    <location>
        <begin position="1"/>
        <end position="59"/>
    </location>
</feature>
<organism evidence="2 3">
    <name type="scientific">Lentzea flava</name>
    <dbReference type="NCBI Taxonomy" id="103732"/>
    <lineage>
        <taxon>Bacteria</taxon>
        <taxon>Bacillati</taxon>
        <taxon>Actinomycetota</taxon>
        <taxon>Actinomycetes</taxon>
        <taxon>Pseudonocardiales</taxon>
        <taxon>Pseudonocardiaceae</taxon>
        <taxon>Lentzea</taxon>
    </lineage>
</organism>
<feature type="compositionally biased region" description="Low complexity" evidence="1">
    <location>
        <begin position="2192"/>
        <end position="2203"/>
    </location>
</feature>
<sequence>MAKGNVNPTPSPSPNPNPAPNPTPSPSPTGTGGGNVPTGNSGFSMSDSSMQNLQSKAGDLGSRLASISSGLRGLNFSGNALGPIGLFAVPALNASNDHAVSQADRGAKAFTDVQANLKATHQTAIQTDQGQQKSFNSFDTSTTAKPPPGNNVTTPGNNAGAGPKASGPGTITGGGVNTAGNNVQGGPKVSQGPNIKGGTGPVTAGAKGPGGPSVSTTPNIKGGTGPVSTGGAKGPGGPAVGTTPTIKGGTGPVTTGGAKGPGGPSVGTAPNIKGGMGPVGGGVNTPGGGPSVGLAPNIKGGAGPVSTGGAKGPGGTPVGTTPNIKGGAGPVGVGGAKGPGGAGVVTPPVIGGTPGGPGSAKPGSAPGGKGAGIPGPKPGVTPPGPQSAVTSPSTGTSRGTTPPPIGAPGMAPPMGGTGPQGGDRGGSKLGTGGGKGLFDAPKPATPDSTITKAPPNSASTPPPAPKPGSPASPGSPGTPNAGSPKPGVPGTPTPSTPGPQSAVTTPPQSAGKAGTTPGTTPPAAAAPAAPPMAPGGANPAAATTERGGSKFGGPSAGKGVFDAPKPSTPDNTITRAPGTSPSTPPPAPKPTPLTPPSSNANTAPPVQSRPAPAAPPANVPPANIPAPKADTAPPVQSRPAPPVNTPAPKTDTAPPVQSRPAPPVNAPSTPSVNTPAPNTGVPPANAPSPRPETTAPAPRPETNVSPAATPSPNPNVNAPSPKPDVNVPPAGVPSPKPDTNAPSANTPKPDTSVPPVNTPKPDTNTPPVQTKPTPDTNTPPAQTRPAPAANVPPVNTPSPNTPGTNTPNPNTPGPNTPPVNTPGANTPPVNTPTTAPGPDVPPSTPKPGDPSVQSRPAPGAQTNVPPAATNTTPTAAPDLVVAPPLVTPAPNPGQNTTPNVVPRQHPAAANYQAQPRPDGGKGKKRAAIKKYLGINFIKGLFAKSTPPPAPTPAPAPNAAPPSPWVNLFKGETKAGNIDVEAVKAEIDAAVANGKPANARILINRLQGTEAGAALQKQYDDAVKAKGDEGKVEVPKELHFAWFGKTPSPDSVNSMVEWAAQTNENNGWKATLWTDGSSANWDPEVKQRLADAGVEIRSDVDSLVDELSNKVPPTDSNTTLKDVYSAAQDPRAEAYNLASDIARYAVLAKNGGVYVDVDIKPGSVSLNDIGDMKMHPTDVPVIGPRLRDAQSMRNALGDQNAQLTPENVQRAADERYREGELGNAFIVTPPDGALITKFAEIIPQKFDTLVDRVVPKDVPDRKNAPELLGKLKEQAPDVSGPNALADNGLAPQIGLIGQVAMDPGGLNLGFNPGYMPSDVPAIRKTDFASMFDPDLKNKWSGLEWVTPESESQLDREADSRPAPSKDTPTTVRSGGAPPPMTPPTPESHQGKDVITDESWRHDPAKTADWFAPKDPADRSTWADRRNDTNVRTVDVVVHDVRTDSTPSNIKSYQGLINYDLRRIETTPGNFVQEYTVKVHVDPAANVDPKVVEQVKANATNGVNTLLNQGFRLPSGDQFHLNLEFTENAADAHTTIKVDPDNPNVDQTHWNPNTSPEVLAHETLHYLGIPDEYKDSSRVFQQHDTNSGVHQNDGGLMGTDVHGPDPGLRPRHLWLIERTANSQVMVPDTRIDAPGPATVPPPAPSTPPGTTPDADSRPMPPKHQRDWDSDNDSDAEPSSEPPAKRQPGPGTWNDPGSSMDVDTQPDGDVDMEPQNDSQVEDLTAHFETLSLGDVNFQYNQAFANLANGEIDLPTKDNYLAKLKESVEENKQPSFVINMIVGHNQLGDINSVIDAITKDAGDIKENMVFVVGVNGREGSNADMPANIAQANENVANRREPIAIVPLSTVKANEDFPFGRMRNETMNSSATKFAVGALNGKGTHPYLSIQDFDSGSRQVPSGKDVFNHFTETLNSPDAGPIRPLMHAGGYRVGDPDALINDIQKRIDKEQQALDEDTSLDQKKRDEQQRQLDLARDHIRDKEGFVQKFQQAMNDDMDARVRQADSAPLLPYSPEPNLFIDANVPLVDPSVKFSDGEAEFNGLGKSMNSFAGKELVEIHTNQLPKPELNADLKATKAQLEADIAAQGGKASPSQAKTLAGINAEIRANENVARNSPEFTAAVTDVAVQSGIDVDLQTNRNPYRGENFSTDFVNGAVGTDLSRIALGFAKSDGKSWPQSHVALNTVPNRTYGGDTPKAAKAAKAETSAADIRNEFQDKKPKGGKPNPGNKPHTQREAQQLIEHRYEPDSTTGKHTLTETKGGWNPSKVDSLKLGWEDKNTLNQAISAPVPGHGHMGVDPQIDPTTNYPPPREVPDVDPETGKAPKLPPRTEAELGHIDPTAKQQKMATVLNMALSDNNSNVTRTFGTLEHAIAPLAGDPRPDGVFNAVHDALAAESGGKKPKGKGKAVPPPKDLRTNTIRQGSIASSGITTQIANFRQEHGLQNGHLVNALIEPRPTQPTPIPPKFKSDSNYNHPVDNTNTPGTELTPDQRDAQNRADADEKAAENAKAAKAEELAVKLIATELNRPIVVHGPDGTSTRVEPFYELQPEVKDHSTETDKKKAAKWKAPKFGPELHIDRNPNPNGKSTYSPHTPANDPGPSTRGAPPAPEPEVQTRPAPPPPAPTPNPVIPMITLTPPEVGQVMPGTRNLPAFFQDNKALGTIAATDVRGADQVTGAIPNLKPADAARIQQALTGNFESFLDNGRNFQVKIGNTWYEANVRATMQASPTPSTVDAPNVKVDAVAQSGNSSTTTHTVATANDIGASATAGVAMGPYGSLGGKAQFATPAQSQSTSNSLTDQRAIRAGEGSTQATVQVSYDITLTDASGNVQNLDPVTTGTDVTLQIPNDLATITSSGNTSAAVTPPDAQWGAKIEHPAPEAVSVDNQQKAFSDVAAKLHPSITKVGAPGREALQNFLSPTTIRNNLGSMLGGAYVTSPNLISPHASKGAAVQMTATLKTAELVGTHGSSVLRLHDTASHSSGVSSTTKSGGDVTAGFGGNIGIPNAVGGQVGATLGYSARVAENVNAGTNVSHKSGIQIKGDTGLYKVTAEVEVRTPSGENVKVPVTTYLRVGLPEAGALGLPTPDGTRNSTVDPNTAGTKFAPPYLADAIAAGNAKVGEFTPAAQVQNQVESALHGLPGFEKFLPNWNDPNANPRSSKGKSFADVAEQIENQRKLTSQLSPAALKTNMDSLMGPGVQVQLKNSGKTTNTYVNVTVKAKLTNPRHLGQADARNVRDASSTGPKLDASTTTTKGWSGGVEGKVTIPAKTDVASLTPTPQFGVKYNHAWSDKTAAGPTVNSTSLNVGSPNAQVFQHDVEFEVEITTFTRPRAWVRRIVPGAPGFHSPEQNVVASTGNGLDKIDGKVNLWVSDSSTLDNDPGDGFKPGDPETRKLKDAPTVKELLSSKPKEKSPDFLHVEAVANTTALRDQAIDALNRAAGGDSALTVPGTASRAQIDKMFSPENIKANLRKLTETGMQEQGLKYDRRVTDRTGAIGVSFQLNNPKIVSISDNTGTENAHTGGYKAGESSSTSRSVDLTGGINVPIKPNPAAPATQTSGSGGVAVAGKVTPWSDSKSSSNEIGGSVDRNFVTPSGGRTVLVQLDADVTVVGESRAANFLAGSTPRAEGATVTLPNSVFVRVTEDVARDMGLLPDVQPNVPKPEFPKMAPPATVNKGEPGSLGLSTVESVPDLSDVVTKLTADVNAKTAKRFGDPLVPDSVLRDSMSTLQRLVDFSSPASVKAMIDSAMDGGVPLLVHQPGTFGKDSFQVTLRAKAETPQFQEVVNDGVEMESTLAGSQKVSDSQGRGTGWGLGVKAPGLAAPGSANPNVSGTAGAVAAANIGQSKSSSVTTSTTDQFSNYRGASGPAARYTVPVEFELVVEKGNKVVAKAGSGVQEMVVRLHADNQKVAAHAQPQPYWSEVHTRTADQGAPQVASEWQKDGSPGTLPPSASVETLRGAQDLRNAAVQALTDAGAGKGLTGKGTGSLNALLATLSSENLQPHLPGMLSGPLDVPGLHEAALTFGKDADVKVYAKLVDPKLGSLSDGVALENPKSQVSSTSGEAKISETGDVSVGLATGGAAIKQNTDPKDNVSVGVSGVELRHAGEDSSALSGGPADNKTSNLKPKDRTGLVQFGVEYRVVATIGGKTAVVDLSVPNSASVRMQAADAETVLGHGFDQELTDAQTEVKKAADDWRKAEVEVDAKRHEAQQVINEVAAKLARNDSDLTKVQIEYNAAIEKHLDEQAKVPPLEARAETARREVARTRDAIADLTPRVSTLSLEVLGAQSQVDDAQADVDAKAQTVRSLENQLTRTPDAPGLAQQVEDARQAHADAETALQTAQQEADAAQTALDQAQRQLDEARAELDVQRREAAARRAELTAQEQVVAQADAVRTEAETRYEQTVADQAADRAAQENRVRQAETELNDARRAADAKQQAWWDAKAVVDTKIADFNKAASPGPDLNKDLPAPPPPPKPGPDTSKLLPPVPGDRDSFEAGSSRGVRTPASPPPAAPETSSGRGVQTRAASSSAAPETNSSRDVQTRPAPPPPASSSRVHETAPDTTSTRDVQTRPGPPPPTTTSTVEETAPEAAPPDADAVVTLDDDIARSAPPADARTSPLHSTETSAPWFDPQHPVSSQAIADARATTPASSWVRGEDAGVLNTTTVGPHGITMQAWRGPIAYDTRVLDVDGVPVRDFTVRLHLDNPDPGVRERTLAGVEEMFNQGYRLPSGEQFHVTVEFTDNPDDAHATIKVTNDPGGRANQLTWPASTDQRRLAHEVGHFLGLRDEYLETGAVKPIFQHQDGKGHIVNDNSPMTAGIDKADAMLKPRHLRLVEERMKALQSHNEPQPSTASTDLPAPNMPKRDRPDTVDVDDVGDPVKRRREDDHGVHNTAFANLANGQQLTPITAENYLQRTKDGIANNEPPAFVVSMIVRASELNQLDDVINGVMANAGDMNGRVAFVLGVNASSQQEIDNALAAAAPVVNARTEPIALVGVPHGPKGFKFGETRNSTLHSNAHEFAVTALAANGKHPYVSIMDFDAGDRRTREGRHVFDHVTQLMTAEDVGPADGPDIPAPLRPLMIGGGYRVAVPPQQLRTDVLARIDGDAKTTEEQKQVYRAKLNEADFVDRFVHLIDADMHARRNQQGIHPLLPYTPEPNLFFDALVPLADPSVKFGEGAAEFGQLGQSLNKVYAKELAALHTPADPELLEDATEQVAVDAQNNRHPVRGQAFTTDFVAGDTGTDLSRIAYGLIKDGKLPQSHTALPNVSERFFDGKSAKQGTKFADERERLSTGEHRITEPFRPPADGQTTSTWNPPRKMETQLGAPAKNRMNAAVSAPMPAPFAQQQAGIQKDQKVVAAHGLVASDHVNHTLRQLRHLNEDVLRRQTPPPTTDNGLYAAVAAVKQVHPAALRLQVTELAATNPAVARAVADSTVSRPMHTGHLYGALVENINWNMQPDPNENNGAGNARDLVGHLIATQQGVNVRIHQPGGNPVVLRPMGLTTEETVEIEMVMNGRQVTYRPYRGPQGLHQDEPML</sequence>
<dbReference type="SUPFAM" id="SSF53448">
    <property type="entry name" value="Nucleotide-diphospho-sugar transferases"/>
    <property type="match status" value="1"/>
</dbReference>
<evidence type="ECO:0000256" key="1">
    <source>
        <dbReference type="SAM" id="MobiDB-lite"/>
    </source>
</evidence>
<feature type="region of interest" description="Disordered" evidence="1">
    <location>
        <begin position="123"/>
        <end position="924"/>
    </location>
</feature>
<feature type="compositionally biased region" description="Low complexity" evidence="1">
    <location>
        <begin position="510"/>
        <end position="527"/>
    </location>
</feature>
<dbReference type="Gene3D" id="3.90.550.20">
    <property type="match status" value="1"/>
</dbReference>
<feature type="compositionally biased region" description="Gly residues" evidence="1">
    <location>
        <begin position="274"/>
        <end position="291"/>
    </location>
</feature>
<feature type="region of interest" description="Disordered" evidence="1">
    <location>
        <begin position="2389"/>
        <end position="2411"/>
    </location>
</feature>
<feature type="region of interest" description="Disordered" evidence="1">
    <location>
        <begin position="1623"/>
        <end position="1712"/>
    </location>
</feature>
<feature type="compositionally biased region" description="Pro residues" evidence="1">
    <location>
        <begin position="375"/>
        <end position="385"/>
    </location>
</feature>
<gene>
    <name evidence="2" type="ORF">GCM10010178_57510</name>
</gene>
<keyword evidence="3" id="KW-1185">Reference proteome</keyword>
<feature type="region of interest" description="Disordered" evidence="1">
    <location>
        <begin position="4092"/>
        <end position="4114"/>
    </location>
</feature>
<feature type="compositionally biased region" description="Gly residues" evidence="1">
    <location>
        <begin position="326"/>
        <end position="343"/>
    </location>
</feature>
<feature type="compositionally biased region" description="Pro residues" evidence="1">
    <location>
        <begin position="460"/>
        <end position="470"/>
    </location>
</feature>
<dbReference type="RefSeq" id="WP_189256866.1">
    <property type="nucleotide sequence ID" value="NZ_BMRE01000030.1"/>
</dbReference>
<feature type="region of interest" description="Disordered" evidence="1">
    <location>
        <begin position="3363"/>
        <end position="3383"/>
    </location>
</feature>
<feature type="compositionally biased region" description="Polar residues" evidence="1">
    <location>
        <begin position="43"/>
        <end position="55"/>
    </location>
</feature>
<feature type="compositionally biased region" description="Basic and acidic residues" evidence="1">
    <location>
        <begin position="2205"/>
        <end position="2214"/>
    </location>
</feature>
<comment type="caution">
    <text evidence="2">The sequence shown here is derived from an EMBL/GenBank/DDBJ whole genome shotgun (WGS) entry which is preliminary data.</text>
</comment>
<feature type="compositionally biased region" description="Low complexity" evidence="1">
    <location>
        <begin position="150"/>
        <end position="162"/>
    </location>
</feature>
<feature type="region of interest" description="Disordered" evidence="1">
    <location>
        <begin position="2178"/>
        <end position="2230"/>
    </location>
</feature>
<feature type="compositionally biased region" description="Pro residues" evidence="1">
    <location>
        <begin position="1375"/>
        <end position="1384"/>
    </location>
</feature>
<feature type="region of interest" description="Disordered" evidence="1">
    <location>
        <begin position="3219"/>
        <end position="3244"/>
    </location>
</feature>
<feature type="compositionally biased region" description="Polar residues" evidence="1">
    <location>
        <begin position="740"/>
        <end position="749"/>
    </location>
</feature>
<feature type="compositionally biased region" description="Polar residues" evidence="1">
    <location>
        <begin position="666"/>
        <end position="677"/>
    </location>
</feature>
<feature type="compositionally biased region" description="Basic and acidic residues" evidence="1">
    <location>
        <begin position="1955"/>
        <end position="1972"/>
    </location>
</feature>
<dbReference type="PANTHER" id="PTHR24216">
    <property type="entry name" value="PAXILLIN-RELATED"/>
    <property type="match status" value="1"/>
</dbReference>
<feature type="region of interest" description="Disordered" evidence="1">
    <location>
        <begin position="5285"/>
        <end position="5306"/>
    </location>
</feature>
<feature type="compositionally biased region" description="Polar residues" evidence="1">
    <location>
        <begin position="4830"/>
        <end position="4842"/>
    </location>
</feature>
<feature type="compositionally biased region" description="Acidic residues" evidence="1">
    <location>
        <begin position="1701"/>
        <end position="1711"/>
    </location>
</feature>
<evidence type="ECO:0008006" key="4">
    <source>
        <dbReference type="Google" id="ProtNLM"/>
    </source>
</evidence>
<dbReference type="EMBL" id="BMRE01000030">
    <property type="protein sequence ID" value="GGU57693.1"/>
    <property type="molecule type" value="Genomic_DNA"/>
</dbReference>
<feature type="region of interest" description="Disordered" evidence="1">
    <location>
        <begin position="4443"/>
        <end position="4582"/>
    </location>
</feature>
<evidence type="ECO:0000313" key="2">
    <source>
        <dbReference type="EMBL" id="GGU57693.1"/>
    </source>
</evidence>
<feature type="compositionally biased region" description="Polar residues" evidence="1">
    <location>
        <begin position="4506"/>
        <end position="4527"/>
    </location>
</feature>
<feature type="compositionally biased region" description="Pro residues" evidence="1">
    <location>
        <begin position="2610"/>
        <end position="2622"/>
    </location>
</feature>
<feature type="region of interest" description="Disordered" evidence="1">
    <location>
        <begin position="4827"/>
        <end position="4876"/>
    </location>
</feature>
<dbReference type="Proteomes" id="UP000649573">
    <property type="component" value="Unassembled WGS sequence"/>
</dbReference>
<feature type="compositionally biased region" description="Gly residues" evidence="1">
    <location>
        <begin position="415"/>
        <end position="436"/>
    </location>
</feature>
<feature type="compositionally biased region" description="Low complexity" evidence="1">
    <location>
        <begin position="240"/>
        <end position="256"/>
    </location>
</feature>
<feature type="region of interest" description="Disordered" evidence="1">
    <location>
        <begin position="4596"/>
        <end position="4618"/>
    </location>
</feature>
<feature type="compositionally biased region" description="Basic and acidic residues" evidence="1">
    <location>
        <begin position="2542"/>
        <end position="2554"/>
    </location>
</feature>
<feature type="compositionally biased region" description="Polar residues" evidence="1">
    <location>
        <begin position="2463"/>
        <end position="2478"/>
    </location>
</feature>
<feature type="region of interest" description="Disordered" evidence="1">
    <location>
        <begin position="2540"/>
        <end position="2626"/>
    </location>
</feature>
<proteinExistence type="predicted"/>
<dbReference type="InterPro" id="IPR029044">
    <property type="entry name" value="Nucleotide-diphossugar_trans"/>
</dbReference>
<feature type="compositionally biased region" description="Polar residues" evidence="1">
    <location>
        <begin position="123"/>
        <end position="144"/>
    </location>
</feature>